<evidence type="ECO:0000313" key="2">
    <source>
        <dbReference type="Proteomes" id="UP001196413"/>
    </source>
</evidence>
<sequence length="98" mass="10915">MDHGFANTHFAEIDESLTVVQGGVVLDCRKPVDYELLMRGAGTTSTLTGSVADDVVMDLIDELLNEGRHFSTDNWYTSVARAERLAKKPVVDWNMQKD</sequence>
<evidence type="ECO:0000313" key="1">
    <source>
        <dbReference type="EMBL" id="KAJ1357117.1"/>
    </source>
</evidence>
<proteinExistence type="predicted"/>
<organism evidence="1 2">
    <name type="scientific">Parelaphostrongylus tenuis</name>
    <name type="common">Meningeal worm</name>
    <dbReference type="NCBI Taxonomy" id="148309"/>
    <lineage>
        <taxon>Eukaryota</taxon>
        <taxon>Metazoa</taxon>
        <taxon>Ecdysozoa</taxon>
        <taxon>Nematoda</taxon>
        <taxon>Chromadorea</taxon>
        <taxon>Rhabditida</taxon>
        <taxon>Rhabditina</taxon>
        <taxon>Rhabditomorpha</taxon>
        <taxon>Strongyloidea</taxon>
        <taxon>Metastrongylidae</taxon>
        <taxon>Parelaphostrongylus</taxon>
    </lineage>
</organism>
<name>A0AAD5QNT5_PARTN</name>
<protein>
    <submittedName>
        <fullName evidence="1">Uncharacterized protein</fullName>
    </submittedName>
</protein>
<dbReference type="AlphaFoldDB" id="A0AAD5QNT5"/>
<gene>
    <name evidence="1" type="ORF">KIN20_015169</name>
</gene>
<dbReference type="Proteomes" id="UP001196413">
    <property type="component" value="Unassembled WGS sequence"/>
</dbReference>
<keyword evidence="2" id="KW-1185">Reference proteome</keyword>
<accession>A0AAD5QNT5</accession>
<comment type="caution">
    <text evidence="1">The sequence shown here is derived from an EMBL/GenBank/DDBJ whole genome shotgun (WGS) entry which is preliminary data.</text>
</comment>
<dbReference type="EMBL" id="JAHQIW010003043">
    <property type="protein sequence ID" value="KAJ1357117.1"/>
    <property type="molecule type" value="Genomic_DNA"/>
</dbReference>
<reference evidence="1" key="1">
    <citation type="submission" date="2021-06" db="EMBL/GenBank/DDBJ databases">
        <title>Parelaphostrongylus tenuis whole genome reference sequence.</title>
        <authorList>
            <person name="Garwood T.J."/>
            <person name="Larsen P.A."/>
            <person name="Fountain-Jones N.M."/>
            <person name="Garbe J.R."/>
            <person name="Macchietto M.G."/>
            <person name="Kania S.A."/>
            <person name="Gerhold R.W."/>
            <person name="Richards J.E."/>
            <person name="Wolf T.M."/>
        </authorList>
    </citation>
    <scope>NUCLEOTIDE SEQUENCE</scope>
    <source>
        <strain evidence="1">MNPRO001-30</strain>
        <tissue evidence="1">Meninges</tissue>
    </source>
</reference>